<evidence type="ECO:0000256" key="3">
    <source>
        <dbReference type="ARBA" id="ARBA00023002"/>
    </source>
</evidence>
<dbReference type="Gene3D" id="3.50.50.60">
    <property type="entry name" value="FAD/NAD(P)-binding domain"/>
    <property type="match status" value="2"/>
</dbReference>
<dbReference type="Pfam" id="PF07992">
    <property type="entry name" value="Pyr_redox_2"/>
    <property type="match status" value="1"/>
</dbReference>
<dbReference type="InterPro" id="IPR050097">
    <property type="entry name" value="Ferredoxin-NADP_redctase_2"/>
</dbReference>
<gene>
    <name evidence="5" type="ORF">FNA46_06785</name>
</gene>
<dbReference type="RefSeq" id="WP_143124360.1">
    <property type="nucleotide sequence ID" value="NZ_VJMG01000015.1"/>
</dbReference>
<sequence length="557" mass="58461">MEDLSTRRHQIFPVLSPDQIEMARRFASGEPVRFSPGEAIYSVGDRQAPAWLVIEGSMEVYRHEGLSGEAPITCHGVGQLSGEVNQLSGRPTLAGARAGQTGCTAMPFDAAHLRALVIGSAEVGEVIMRALILRRVNLIDTGAGSVLIGIAGNAALARLQGFLTRGAFPYTVLDAAIEGEGKALIDRLGIQAAELPLMVCPNGTILRNPSDAEAATCLGMTPDLPLGKIYDVAIVGAGPAGLATAVYAASEGLSVIVLDERAVGGQAGASSRIENYLGFPTGISGQALAGRAYNQALKFGAEVVLPVAVEDLVPAQRTGSFLSLALAGGRRVEARTIVVASGARYRRPEIDGIAAFEGNGISYWASPIEAKLCAGQDVVLVGGGNSAGQAIAFLAPQVSKLHLVVRRALEETMSRYLIDRIKALPNVVFHLNCEVDAIEGNAAQRLCSATVRNRRDGSMAQLPLHHLFLFIGADPNSGWVRDHIRTDPKGFIITGQGFDAAGEQTRRPLPLETSLPNVFAIGDVRAGSTKRVAAAVGEGAAVVAQIHLALHHIGARR</sequence>
<evidence type="ECO:0000259" key="4">
    <source>
        <dbReference type="PROSITE" id="PS50042"/>
    </source>
</evidence>
<dbReference type="PROSITE" id="PS50042">
    <property type="entry name" value="CNMP_BINDING_3"/>
    <property type="match status" value="1"/>
</dbReference>
<dbReference type="InterPro" id="IPR014710">
    <property type="entry name" value="RmlC-like_jellyroll"/>
</dbReference>
<dbReference type="PRINTS" id="PR00368">
    <property type="entry name" value="FADPNR"/>
</dbReference>
<organism evidence="5 6">
    <name type="scientific">Rhizobium straminoryzae</name>
    <dbReference type="NCBI Taxonomy" id="1387186"/>
    <lineage>
        <taxon>Bacteria</taxon>
        <taxon>Pseudomonadati</taxon>
        <taxon>Pseudomonadota</taxon>
        <taxon>Alphaproteobacteria</taxon>
        <taxon>Hyphomicrobiales</taxon>
        <taxon>Rhizobiaceae</taxon>
        <taxon>Rhizobium/Agrobacterium group</taxon>
        <taxon>Rhizobium</taxon>
    </lineage>
</organism>
<dbReference type="Gene3D" id="2.60.120.10">
    <property type="entry name" value="Jelly Rolls"/>
    <property type="match status" value="1"/>
</dbReference>
<keyword evidence="3" id="KW-0560">Oxidoreductase</keyword>
<dbReference type="InterPro" id="IPR018490">
    <property type="entry name" value="cNMP-bd_dom_sf"/>
</dbReference>
<dbReference type="EMBL" id="VJMG01000015">
    <property type="protein sequence ID" value="TRL40250.1"/>
    <property type="molecule type" value="Genomic_DNA"/>
</dbReference>
<dbReference type="InterPro" id="IPR023753">
    <property type="entry name" value="FAD/NAD-binding_dom"/>
</dbReference>
<dbReference type="InterPro" id="IPR036188">
    <property type="entry name" value="FAD/NAD-bd_sf"/>
</dbReference>
<dbReference type="CDD" id="cd00038">
    <property type="entry name" value="CAP_ED"/>
    <property type="match status" value="1"/>
</dbReference>
<dbReference type="AlphaFoldDB" id="A0A549TDT4"/>
<dbReference type="PANTHER" id="PTHR48105">
    <property type="entry name" value="THIOREDOXIN REDUCTASE 1-RELATED-RELATED"/>
    <property type="match status" value="1"/>
</dbReference>
<keyword evidence="2" id="KW-0285">Flavoprotein</keyword>
<accession>A0A549TDT4</accession>
<keyword evidence="6" id="KW-1185">Reference proteome</keyword>
<proteinExistence type="predicted"/>
<protein>
    <recommendedName>
        <fullName evidence="1">Thioredoxin reductase</fullName>
    </recommendedName>
</protein>
<evidence type="ECO:0000256" key="2">
    <source>
        <dbReference type="ARBA" id="ARBA00022630"/>
    </source>
</evidence>
<dbReference type="PRINTS" id="PR00469">
    <property type="entry name" value="PNDRDTASEII"/>
</dbReference>
<dbReference type="Proteomes" id="UP000316801">
    <property type="component" value="Unassembled WGS sequence"/>
</dbReference>
<dbReference type="InterPro" id="IPR000595">
    <property type="entry name" value="cNMP-bd_dom"/>
</dbReference>
<dbReference type="GO" id="GO:0016491">
    <property type="term" value="F:oxidoreductase activity"/>
    <property type="evidence" value="ECO:0007669"/>
    <property type="project" value="UniProtKB-KW"/>
</dbReference>
<feature type="domain" description="Cyclic nucleotide-binding" evidence="4">
    <location>
        <begin position="30"/>
        <end position="134"/>
    </location>
</feature>
<reference evidence="5 6" key="1">
    <citation type="submission" date="2019-07" db="EMBL/GenBank/DDBJ databases">
        <title>Ln-dependent methylotrophs.</title>
        <authorList>
            <person name="Tani A."/>
        </authorList>
    </citation>
    <scope>NUCLEOTIDE SEQUENCE [LARGE SCALE GENOMIC DNA]</scope>
    <source>
        <strain evidence="5 6">SM12</strain>
    </source>
</reference>
<evidence type="ECO:0000256" key="1">
    <source>
        <dbReference type="ARBA" id="ARBA00018719"/>
    </source>
</evidence>
<dbReference type="SUPFAM" id="SSF51905">
    <property type="entry name" value="FAD/NAD(P)-binding domain"/>
    <property type="match status" value="1"/>
</dbReference>
<name>A0A549TDT4_9HYPH</name>
<evidence type="ECO:0000313" key="6">
    <source>
        <dbReference type="Proteomes" id="UP000316801"/>
    </source>
</evidence>
<evidence type="ECO:0000313" key="5">
    <source>
        <dbReference type="EMBL" id="TRL40250.1"/>
    </source>
</evidence>
<comment type="caution">
    <text evidence="5">The sequence shown here is derived from an EMBL/GenBank/DDBJ whole genome shotgun (WGS) entry which is preliminary data.</text>
</comment>
<dbReference type="SUPFAM" id="SSF51206">
    <property type="entry name" value="cAMP-binding domain-like"/>
    <property type="match status" value="1"/>
</dbReference>